<dbReference type="OrthoDB" id="9791837at2"/>
<accession>A0A240ECN7</accession>
<dbReference type="InterPro" id="IPR041698">
    <property type="entry name" value="Methyltransf_25"/>
</dbReference>
<dbReference type="Proteomes" id="UP000219042">
    <property type="component" value="Unassembled WGS sequence"/>
</dbReference>
<dbReference type="Pfam" id="PF13649">
    <property type="entry name" value="Methyltransf_25"/>
    <property type="match status" value="1"/>
</dbReference>
<evidence type="ECO:0000256" key="1">
    <source>
        <dbReference type="ARBA" id="ARBA00022603"/>
    </source>
</evidence>
<feature type="domain" description="Methyltransferase" evidence="3">
    <location>
        <begin position="53"/>
        <end position="141"/>
    </location>
</feature>
<dbReference type="RefSeq" id="WP_097080218.1">
    <property type="nucleotide sequence ID" value="NZ_BAABHT010000026.1"/>
</dbReference>
<gene>
    <name evidence="4" type="ORF">SAMN05421731_11247</name>
</gene>
<reference evidence="5" key="1">
    <citation type="submission" date="2016-09" db="EMBL/GenBank/DDBJ databases">
        <authorList>
            <person name="Varghese N."/>
            <person name="Submissions S."/>
        </authorList>
    </citation>
    <scope>NUCLEOTIDE SEQUENCE [LARGE SCALE GENOMIC DNA]</scope>
    <source>
        <strain evidence="5">ANC 4466</strain>
    </source>
</reference>
<evidence type="ECO:0000313" key="5">
    <source>
        <dbReference type="Proteomes" id="UP000219042"/>
    </source>
</evidence>
<dbReference type="GO" id="GO:0032259">
    <property type="term" value="P:methylation"/>
    <property type="evidence" value="ECO:0007669"/>
    <property type="project" value="UniProtKB-KW"/>
</dbReference>
<proteinExistence type="predicted"/>
<dbReference type="EMBL" id="OANT01000012">
    <property type="protein sequence ID" value="SNX46478.1"/>
    <property type="molecule type" value="Genomic_DNA"/>
</dbReference>
<protein>
    <submittedName>
        <fullName evidence="4">Methyltransferase domain-containing protein</fullName>
    </submittedName>
</protein>
<evidence type="ECO:0000256" key="2">
    <source>
        <dbReference type="ARBA" id="ARBA00022679"/>
    </source>
</evidence>
<keyword evidence="1 4" id="KW-0489">Methyltransferase</keyword>
<name>A0A240ECN7_9GAMM</name>
<dbReference type="SUPFAM" id="SSF53335">
    <property type="entry name" value="S-adenosyl-L-methionine-dependent methyltransferases"/>
    <property type="match status" value="1"/>
</dbReference>
<dbReference type="PANTHER" id="PTHR43861">
    <property type="entry name" value="TRANS-ACONITATE 2-METHYLTRANSFERASE-RELATED"/>
    <property type="match status" value="1"/>
</dbReference>
<dbReference type="InterPro" id="IPR029063">
    <property type="entry name" value="SAM-dependent_MTases_sf"/>
</dbReference>
<keyword evidence="2 4" id="KW-0808">Transferase</keyword>
<sequence>MSKGLVDQEHLAKNIIEIYRKHGPAWTALRGKVLYEKDWLDQFLALLPEQASILDLGCGAATTLGAYLIAQGHHLTGIDSAECMIEMAQQNFPQHLWLHQDMRSIELHQTFDGILAWDSFFHLTPADQEKMFDRFARHAKVGTALMFTSGPSHGEAIGDMFGDALYHASLAPDEYEVLLNRYGFEVINRVAEDAHCAGHTIWLAQRFEIRGEQE</sequence>
<dbReference type="Gene3D" id="3.40.50.150">
    <property type="entry name" value="Vaccinia Virus protein VP39"/>
    <property type="match status" value="1"/>
</dbReference>
<keyword evidence="5" id="KW-1185">Reference proteome</keyword>
<evidence type="ECO:0000313" key="4">
    <source>
        <dbReference type="EMBL" id="SNX46478.1"/>
    </source>
</evidence>
<evidence type="ECO:0000259" key="3">
    <source>
        <dbReference type="Pfam" id="PF13649"/>
    </source>
</evidence>
<dbReference type="CDD" id="cd02440">
    <property type="entry name" value="AdoMet_MTases"/>
    <property type="match status" value="1"/>
</dbReference>
<dbReference type="PANTHER" id="PTHR43861:SF1">
    <property type="entry name" value="TRANS-ACONITATE 2-METHYLTRANSFERASE"/>
    <property type="match status" value="1"/>
</dbReference>
<dbReference type="AlphaFoldDB" id="A0A240ECN7"/>
<organism evidence="4 5">
    <name type="scientific">Acinetobacter puyangensis</name>
    <dbReference type="NCBI Taxonomy" id="1096779"/>
    <lineage>
        <taxon>Bacteria</taxon>
        <taxon>Pseudomonadati</taxon>
        <taxon>Pseudomonadota</taxon>
        <taxon>Gammaproteobacteria</taxon>
        <taxon>Moraxellales</taxon>
        <taxon>Moraxellaceae</taxon>
        <taxon>Acinetobacter</taxon>
    </lineage>
</organism>
<dbReference type="GO" id="GO:0008168">
    <property type="term" value="F:methyltransferase activity"/>
    <property type="evidence" value="ECO:0007669"/>
    <property type="project" value="UniProtKB-KW"/>
</dbReference>